<dbReference type="NCBIfam" id="TIGR00556">
    <property type="entry name" value="pantethn_trn"/>
    <property type="match status" value="1"/>
</dbReference>
<comment type="function">
    <text evidence="8">Transfers the 4'-phosphopantetheine moiety from coenzyme A to a Ser of acyl-carrier-protein.</text>
</comment>
<dbReference type="EMBL" id="AP026798">
    <property type="protein sequence ID" value="BDR52328.1"/>
    <property type="molecule type" value="Genomic_DNA"/>
</dbReference>
<comment type="subcellular location">
    <subcellularLocation>
        <location evidence="8">Cytoplasm</location>
    </subcellularLocation>
</comment>
<dbReference type="InterPro" id="IPR002582">
    <property type="entry name" value="ACPS"/>
</dbReference>
<keyword evidence="6 8" id="KW-0443">Lipid metabolism</keyword>
<reference evidence="10 11" key="1">
    <citation type="journal article" date="2023" name="Microbiol. Spectr.">
        <title>Symbiosis of Carpenter Bees with Uncharacterized Lactic Acid Bacteria Showing NAD Auxotrophy.</title>
        <authorList>
            <person name="Kawasaki S."/>
            <person name="Ozawa K."/>
            <person name="Mori T."/>
            <person name="Yamamoto A."/>
            <person name="Ito M."/>
            <person name="Ohkuma M."/>
            <person name="Sakamoto M."/>
            <person name="Matsutani M."/>
        </authorList>
    </citation>
    <scope>NUCLEOTIDE SEQUENCE [LARGE SCALE GENOMIC DNA]</scope>
    <source>
        <strain evidence="10 11">Kim37-2</strain>
    </source>
</reference>
<evidence type="ECO:0000256" key="1">
    <source>
        <dbReference type="ARBA" id="ARBA00022516"/>
    </source>
</evidence>
<comment type="cofactor">
    <cofactor evidence="8">
        <name>Mg(2+)</name>
        <dbReference type="ChEBI" id="CHEBI:18420"/>
    </cofactor>
</comment>
<feature type="domain" description="4'-phosphopantetheinyl transferase" evidence="9">
    <location>
        <begin position="16"/>
        <end position="117"/>
    </location>
</feature>
<keyword evidence="2 8" id="KW-0808">Transferase</keyword>
<comment type="similarity">
    <text evidence="8">Belongs to the P-Pant transferase superfamily. AcpS family.</text>
</comment>
<keyword evidence="5 8" id="KW-0460">Magnesium</keyword>
<evidence type="ECO:0000256" key="3">
    <source>
        <dbReference type="ARBA" id="ARBA00022723"/>
    </source>
</evidence>
<evidence type="ECO:0000313" key="10">
    <source>
        <dbReference type="EMBL" id="BDR52328.1"/>
    </source>
</evidence>
<dbReference type="Gene3D" id="3.90.470.20">
    <property type="entry name" value="4'-phosphopantetheinyl transferase domain"/>
    <property type="match status" value="1"/>
</dbReference>
<dbReference type="GO" id="GO:0016740">
    <property type="term" value="F:transferase activity"/>
    <property type="evidence" value="ECO:0007669"/>
    <property type="project" value="UniProtKB-KW"/>
</dbReference>
<feature type="binding site" evidence="8">
    <location>
        <position position="20"/>
    </location>
    <ligand>
        <name>Mg(2+)</name>
        <dbReference type="ChEBI" id="CHEBI:18420"/>
    </ligand>
</feature>
<gene>
    <name evidence="8" type="primary">acpS</name>
    <name evidence="10" type="ORF">KIM372_02350</name>
</gene>
<keyword evidence="3 8" id="KW-0479">Metal-binding</keyword>
<evidence type="ECO:0000259" key="9">
    <source>
        <dbReference type="Pfam" id="PF01648"/>
    </source>
</evidence>
<dbReference type="InterPro" id="IPR004568">
    <property type="entry name" value="Ppantetheine-prot_Trfase_dom"/>
</dbReference>
<dbReference type="InterPro" id="IPR008278">
    <property type="entry name" value="4-PPantetheinyl_Trfase_dom"/>
</dbReference>
<protein>
    <recommendedName>
        <fullName evidence="8">Holo-[acyl-carrier-protein] synthase</fullName>
        <shortName evidence="8">Holo-ACP synthase</shortName>
        <ecNumber evidence="8">2.7.8.7</ecNumber>
    </recommendedName>
    <alternativeName>
        <fullName evidence="8">4'-phosphopantetheinyl transferase AcpS</fullName>
    </alternativeName>
</protein>
<comment type="catalytic activity">
    <reaction evidence="8">
        <text>apo-[ACP] + CoA = holo-[ACP] + adenosine 3',5'-bisphosphate + H(+)</text>
        <dbReference type="Rhea" id="RHEA:12068"/>
        <dbReference type="Rhea" id="RHEA-COMP:9685"/>
        <dbReference type="Rhea" id="RHEA-COMP:9690"/>
        <dbReference type="ChEBI" id="CHEBI:15378"/>
        <dbReference type="ChEBI" id="CHEBI:29999"/>
        <dbReference type="ChEBI" id="CHEBI:57287"/>
        <dbReference type="ChEBI" id="CHEBI:58343"/>
        <dbReference type="ChEBI" id="CHEBI:64479"/>
        <dbReference type="EC" id="2.7.8.7"/>
    </reaction>
</comment>
<evidence type="ECO:0000313" key="11">
    <source>
        <dbReference type="Proteomes" id="UP001321766"/>
    </source>
</evidence>
<dbReference type="SUPFAM" id="SSF56214">
    <property type="entry name" value="4'-phosphopantetheinyl transferase"/>
    <property type="match status" value="1"/>
</dbReference>
<organism evidence="10 11">
    <name type="scientific">Bombiscardovia nodaiensis</name>
    <dbReference type="NCBI Taxonomy" id="2932181"/>
    <lineage>
        <taxon>Bacteria</taxon>
        <taxon>Bacillati</taxon>
        <taxon>Actinomycetota</taxon>
        <taxon>Actinomycetes</taxon>
        <taxon>Bifidobacteriales</taxon>
        <taxon>Bifidobacteriaceae</taxon>
        <taxon>Bombiscardovia</taxon>
    </lineage>
</organism>
<keyword evidence="11" id="KW-1185">Reference proteome</keyword>
<evidence type="ECO:0000256" key="4">
    <source>
        <dbReference type="ARBA" id="ARBA00022832"/>
    </source>
</evidence>
<sequence length="157" mass="16938">MASDDEGGQGIGRLLGLGHDLVHIPTFSRQLALPGSRMRSLFSARELKQSAARAQLKGDSEALHLAARWAGKEAALKAWSAALGSQAAPYTIDNFPWSQVEILDDSRSRPGIYLAAEVDACLRDSLPLQGPPRWFISLTHEAEYASAVVVLGSRAEE</sequence>
<dbReference type="InterPro" id="IPR037143">
    <property type="entry name" value="4-PPantetheinyl_Trfase_dom_sf"/>
</dbReference>
<evidence type="ECO:0000256" key="7">
    <source>
        <dbReference type="ARBA" id="ARBA00023160"/>
    </source>
</evidence>
<evidence type="ECO:0000256" key="2">
    <source>
        <dbReference type="ARBA" id="ARBA00022679"/>
    </source>
</evidence>
<name>A0ABM8B6M5_9BIFI</name>
<feature type="binding site" evidence="8">
    <location>
        <position position="73"/>
    </location>
    <ligand>
        <name>Mg(2+)</name>
        <dbReference type="ChEBI" id="CHEBI:18420"/>
    </ligand>
</feature>
<keyword evidence="1 8" id="KW-0444">Lipid biosynthesis</keyword>
<keyword evidence="4 8" id="KW-0276">Fatty acid metabolism</keyword>
<dbReference type="Pfam" id="PF01648">
    <property type="entry name" value="ACPS"/>
    <property type="match status" value="1"/>
</dbReference>
<evidence type="ECO:0000256" key="8">
    <source>
        <dbReference type="HAMAP-Rule" id="MF_00101"/>
    </source>
</evidence>
<keyword evidence="8" id="KW-0963">Cytoplasm</keyword>
<dbReference type="EC" id="2.7.8.7" evidence="8"/>
<evidence type="ECO:0000256" key="5">
    <source>
        <dbReference type="ARBA" id="ARBA00022842"/>
    </source>
</evidence>
<dbReference type="Proteomes" id="UP001321766">
    <property type="component" value="Chromosome"/>
</dbReference>
<proteinExistence type="inferred from homology"/>
<keyword evidence="7 8" id="KW-0275">Fatty acid biosynthesis</keyword>
<accession>A0ABM8B6M5</accession>
<evidence type="ECO:0000256" key="6">
    <source>
        <dbReference type="ARBA" id="ARBA00023098"/>
    </source>
</evidence>
<dbReference type="HAMAP" id="MF_00101">
    <property type="entry name" value="AcpS"/>
    <property type="match status" value="1"/>
</dbReference>